<evidence type="ECO:0000256" key="15">
    <source>
        <dbReference type="ARBA" id="ARBA00023160"/>
    </source>
</evidence>
<evidence type="ECO:0000256" key="2">
    <source>
        <dbReference type="ARBA" id="ARBA00006001"/>
    </source>
</evidence>
<dbReference type="NCBIfam" id="TIGR00196">
    <property type="entry name" value="yjeF_cterm"/>
    <property type="match status" value="1"/>
</dbReference>
<name>A0A6J6D8L9_9ZZZZ</name>
<dbReference type="NCBIfam" id="TIGR00556">
    <property type="entry name" value="pantethn_trn"/>
    <property type="match status" value="1"/>
</dbReference>
<evidence type="ECO:0000256" key="20">
    <source>
        <dbReference type="ARBA" id="ARBA00049209"/>
    </source>
</evidence>
<evidence type="ECO:0000256" key="13">
    <source>
        <dbReference type="ARBA" id="ARBA00023027"/>
    </source>
</evidence>
<organism evidence="23">
    <name type="scientific">freshwater metagenome</name>
    <dbReference type="NCBI Taxonomy" id="449393"/>
    <lineage>
        <taxon>unclassified sequences</taxon>
        <taxon>metagenomes</taxon>
        <taxon>ecological metagenomes</taxon>
    </lineage>
</organism>
<dbReference type="InterPro" id="IPR037143">
    <property type="entry name" value="4-PPantetheinyl_Trfase_dom_sf"/>
</dbReference>
<dbReference type="GO" id="GO:0052855">
    <property type="term" value="F:ADP-dependent NAD(P)H-hydrate dehydratase activity"/>
    <property type="evidence" value="ECO:0007669"/>
    <property type="project" value="UniProtKB-EC"/>
</dbReference>
<dbReference type="Gene3D" id="3.40.50.10260">
    <property type="entry name" value="YjeF N-terminal domain"/>
    <property type="match status" value="2"/>
</dbReference>
<comment type="catalytic activity">
    <reaction evidence="19">
        <text>(6S)-NADHX + ADP = AMP + phosphate + NADH + H(+)</text>
        <dbReference type="Rhea" id="RHEA:32223"/>
        <dbReference type="ChEBI" id="CHEBI:15378"/>
        <dbReference type="ChEBI" id="CHEBI:43474"/>
        <dbReference type="ChEBI" id="CHEBI:57945"/>
        <dbReference type="ChEBI" id="CHEBI:64074"/>
        <dbReference type="ChEBI" id="CHEBI:456215"/>
        <dbReference type="ChEBI" id="CHEBI:456216"/>
        <dbReference type="EC" id="4.2.1.136"/>
    </reaction>
</comment>
<dbReference type="CDD" id="cd01171">
    <property type="entry name" value="YXKO-related"/>
    <property type="match status" value="1"/>
</dbReference>
<evidence type="ECO:0000256" key="11">
    <source>
        <dbReference type="ARBA" id="ARBA00022842"/>
    </source>
</evidence>
<comment type="similarity">
    <text evidence="3">In the C-terminal section; belongs to the NnrD/CARKD family.</text>
</comment>
<evidence type="ECO:0000256" key="8">
    <source>
        <dbReference type="ARBA" id="ARBA00022741"/>
    </source>
</evidence>
<accession>A0A6J6D8L9</accession>
<dbReference type="InterPro" id="IPR017953">
    <property type="entry name" value="Carbohydrate_kinase_pred_CS"/>
</dbReference>
<dbReference type="InterPro" id="IPR004568">
    <property type="entry name" value="Ppantetheine-prot_Trfase_dom"/>
</dbReference>
<dbReference type="SUPFAM" id="SSF64153">
    <property type="entry name" value="YjeF N-terminal domain-like"/>
    <property type="match status" value="1"/>
</dbReference>
<dbReference type="NCBIfam" id="TIGR00516">
    <property type="entry name" value="acpS"/>
    <property type="match status" value="1"/>
</dbReference>
<evidence type="ECO:0000256" key="3">
    <source>
        <dbReference type="ARBA" id="ARBA00009524"/>
    </source>
</evidence>
<dbReference type="Gene3D" id="3.90.470.20">
    <property type="entry name" value="4'-phosphopantetheinyl transferase domain"/>
    <property type="match status" value="1"/>
</dbReference>
<dbReference type="PANTHER" id="PTHR12592">
    <property type="entry name" value="ATP-DEPENDENT (S)-NAD(P)H-HYDRATE DEHYDRATASE FAMILY MEMBER"/>
    <property type="match status" value="1"/>
</dbReference>
<dbReference type="Pfam" id="PF01648">
    <property type="entry name" value="ACPS"/>
    <property type="match status" value="1"/>
</dbReference>
<evidence type="ECO:0000313" key="23">
    <source>
        <dbReference type="EMBL" id="CAB4560227.1"/>
    </source>
</evidence>
<keyword evidence="10" id="KW-0067">ATP-binding</keyword>
<keyword evidence="5" id="KW-0444">Lipid biosynthesis</keyword>
<gene>
    <name evidence="23" type="ORF">UFOPK1495_01451</name>
</gene>
<dbReference type="NCBIfam" id="NF000832">
    <property type="entry name" value="PRK00070.3-2"/>
    <property type="match status" value="1"/>
</dbReference>
<evidence type="ECO:0000256" key="5">
    <source>
        <dbReference type="ARBA" id="ARBA00022516"/>
    </source>
</evidence>
<evidence type="ECO:0000256" key="7">
    <source>
        <dbReference type="ARBA" id="ARBA00022723"/>
    </source>
</evidence>
<keyword evidence="6" id="KW-0808">Transferase</keyword>
<dbReference type="GO" id="GO:0052856">
    <property type="term" value="F:NAD(P)HX epimerase activity"/>
    <property type="evidence" value="ECO:0007669"/>
    <property type="project" value="TreeGrafter"/>
</dbReference>
<evidence type="ECO:0000256" key="12">
    <source>
        <dbReference type="ARBA" id="ARBA00022857"/>
    </source>
</evidence>
<dbReference type="AlphaFoldDB" id="A0A6J6D8L9"/>
<dbReference type="SUPFAM" id="SSF53613">
    <property type="entry name" value="Ribokinase-like"/>
    <property type="match status" value="1"/>
</dbReference>
<keyword evidence="11" id="KW-0460">Magnesium</keyword>
<dbReference type="InterPro" id="IPR036652">
    <property type="entry name" value="YjeF_N_dom_sf"/>
</dbReference>
<dbReference type="GO" id="GO:0008897">
    <property type="term" value="F:holo-[acyl-carrier-protein] synthase activity"/>
    <property type="evidence" value="ECO:0007669"/>
    <property type="project" value="InterPro"/>
</dbReference>
<dbReference type="Pfam" id="PF03853">
    <property type="entry name" value="YjeF_N"/>
    <property type="match status" value="2"/>
</dbReference>
<comment type="catalytic activity">
    <reaction evidence="20">
        <text>(6S)-NADPHX + ADP = AMP + phosphate + NADPH + H(+)</text>
        <dbReference type="Rhea" id="RHEA:32235"/>
        <dbReference type="ChEBI" id="CHEBI:15378"/>
        <dbReference type="ChEBI" id="CHEBI:43474"/>
        <dbReference type="ChEBI" id="CHEBI:57783"/>
        <dbReference type="ChEBI" id="CHEBI:64076"/>
        <dbReference type="ChEBI" id="CHEBI:456215"/>
        <dbReference type="ChEBI" id="CHEBI:456216"/>
        <dbReference type="EC" id="4.2.1.136"/>
    </reaction>
</comment>
<dbReference type="SUPFAM" id="SSF56214">
    <property type="entry name" value="4'-phosphopantetheinyl transferase"/>
    <property type="match status" value="1"/>
</dbReference>
<dbReference type="InterPro" id="IPR000631">
    <property type="entry name" value="CARKD"/>
</dbReference>
<dbReference type="GO" id="GO:0006633">
    <property type="term" value="P:fatty acid biosynthetic process"/>
    <property type="evidence" value="ECO:0007669"/>
    <property type="project" value="UniProtKB-KW"/>
</dbReference>
<dbReference type="Gene3D" id="3.40.1190.20">
    <property type="match status" value="1"/>
</dbReference>
<keyword evidence="8" id="KW-0547">Nucleotide-binding</keyword>
<sequence length="603" mass="61523">MILGIGNDLVDLDRFRRVLERRPGLREKLFTEAEREYAVRRSDPTERFAVRFAAKEAVLKAMGVGIGAADWHDIEVLRDEDGRPSVSLTGRAAALAAQQGIEGWRLTLSHSAIVAQAVVVALGTELVSPMLGPIGAQALPLPDAIDGGGLVPIVTPEEMNAIDRAAPEPVEELINRAGGAVARAAIELLGGAYGRRVVVLVGKGNNGNDGRNAAARLEAQGVHVTVCEVADAPDVLPDCDLVIDAAFGTGFRGDWDAPIAPPGCLVLAVDIPSGINGLNGSCAGDVLEADATITFAALKPGNVFGDGLACSGELTVADIGRDTRAARAHLVGAAAVASWIPDPASDAHKWQRAVWVVAGSPGMGGAAALCSGAAARTGAGYVRVSTPGGAATDLPIEIVRTDLPSETWAGDVIADLARFDALVIGNGLGIADATKEQIRQVVAVAAGRGVPIVVDADGLTALGTEVSRFVSETTVLTPHDGEFARLTGHAPGDDRIADARALAAESGAIVLLKGRSTVVAAPDGDVLVSIAGDQRLATAGTGDVLAGIIGALLACGVEPLRAAAGGAFLHGRAGALGWRRGLVAGDVIAHLPAVLDDLTFLRP</sequence>
<dbReference type="PROSITE" id="PS51383">
    <property type="entry name" value="YJEF_C_3"/>
    <property type="match status" value="1"/>
</dbReference>
<evidence type="ECO:0000256" key="19">
    <source>
        <dbReference type="ARBA" id="ARBA00048238"/>
    </source>
</evidence>
<keyword evidence="12" id="KW-0521">NADP</keyword>
<evidence type="ECO:0000256" key="4">
    <source>
        <dbReference type="ARBA" id="ARBA00013129"/>
    </source>
</evidence>
<keyword evidence="14" id="KW-0443">Lipid metabolism</keyword>
<evidence type="ECO:0000256" key="17">
    <source>
        <dbReference type="ARBA" id="ARBA00025153"/>
    </source>
</evidence>
<dbReference type="HAMAP" id="MF_01965">
    <property type="entry name" value="NADHX_dehydratase"/>
    <property type="match status" value="1"/>
</dbReference>
<dbReference type="GO" id="GO:0110051">
    <property type="term" value="P:metabolite repair"/>
    <property type="evidence" value="ECO:0007669"/>
    <property type="project" value="TreeGrafter"/>
</dbReference>
<dbReference type="EC" id="4.2.1.136" evidence="4"/>
<dbReference type="InterPro" id="IPR002582">
    <property type="entry name" value="ACPS"/>
</dbReference>
<evidence type="ECO:0000256" key="10">
    <source>
        <dbReference type="ARBA" id="ARBA00022840"/>
    </source>
</evidence>
<dbReference type="PROSITE" id="PS01050">
    <property type="entry name" value="YJEF_C_2"/>
    <property type="match status" value="1"/>
</dbReference>
<evidence type="ECO:0000256" key="9">
    <source>
        <dbReference type="ARBA" id="ARBA00022832"/>
    </source>
</evidence>
<evidence type="ECO:0000256" key="14">
    <source>
        <dbReference type="ARBA" id="ARBA00023098"/>
    </source>
</evidence>
<dbReference type="GO" id="GO:0000287">
    <property type="term" value="F:magnesium ion binding"/>
    <property type="evidence" value="ECO:0007669"/>
    <property type="project" value="InterPro"/>
</dbReference>
<keyword evidence="9" id="KW-0276">Fatty acid metabolism</keyword>
<evidence type="ECO:0000256" key="16">
    <source>
        <dbReference type="ARBA" id="ARBA00023239"/>
    </source>
</evidence>
<feature type="domain" description="YjeF C-terminal" evidence="21">
    <location>
        <begin position="332"/>
        <end position="598"/>
    </location>
</feature>
<evidence type="ECO:0000256" key="6">
    <source>
        <dbReference type="ARBA" id="ARBA00022679"/>
    </source>
</evidence>
<reference evidence="23" key="1">
    <citation type="submission" date="2020-05" db="EMBL/GenBank/DDBJ databases">
        <authorList>
            <person name="Chiriac C."/>
            <person name="Salcher M."/>
            <person name="Ghai R."/>
            <person name="Kavagutti S V."/>
        </authorList>
    </citation>
    <scope>NUCLEOTIDE SEQUENCE</scope>
</reference>
<dbReference type="PANTHER" id="PTHR12592:SF0">
    <property type="entry name" value="ATP-DEPENDENT (S)-NAD(P)H-HYDRATE DEHYDRATASE"/>
    <property type="match status" value="1"/>
</dbReference>
<evidence type="ECO:0000256" key="1">
    <source>
        <dbReference type="ARBA" id="ARBA00001958"/>
    </source>
</evidence>
<dbReference type="Pfam" id="PF01256">
    <property type="entry name" value="Carb_kinase"/>
    <property type="match status" value="1"/>
</dbReference>
<dbReference type="PROSITE" id="PS51385">
    <property type="entry name" value="YJEF_N"/>
    <property type="match status" value="1"/>
</dbReference>
<keyword evidence="15" id="KW-0275">Fatty acid biosynthesis</keyword>
<feature type="domain" description="YjeF N-terminal" evidence="22">
    <location>
        <begin position="159"/>
        <end position="327"/>
    </location>
</feature>
<evidence type="ECO:0000259" key="21">
    <source>
        <dbReference type="PROSITE" id="PS51383"/>
    </source>
</evidence>
<comment type="function">
    <text evidence="17">Bifunctional enzyme that catalyzes the epimerization of the S- and R-forms of NAD(P)HX and the dehydration of the S-form of NAD(P)HX at the expense of ADP, which is converted to AMP. This allows the repair of both epimers of NAD(P)HX, a damaged form of NAD(P)H that is a result of enzymatic or heat-dependent hydration.</text>
</comment>
<keyword evidence="16" id="KW-0456">Lyase</keyword>
<dbReference type="InterPro" id="IPR008278">
    <property type="entry name" value="4-PPantetheinyl_Trfase_dom"/>
</dbReference>
<protein>
    <recommendedName>
        <fullName evidence="4">ADP-dependent NAD(P)H-hydrate dehydratase</fullName>
        <ecNumber evidence="4">4.2.1.136</ecNumber>
    </recommendedName>
    <alternativeName>
        <fullName evidence="18">Nicotinamide nucleotide repair protein</fullName>
    </alternativeName>
</protein>
<dbReference type="EMBL" id="CAEZSU010000177">
    <property type="protein sequence ID" value="CAB4560227.1"/>
    <property type="molecule type" value="Genomic_DNA"/>
</dbReference>
<proteinExistence type="inferred from homology"/>
<comment type="cofactor">
    <cofactor evidence="1">
        <name>K(+)</name>
        <dbReference type="ChEBI" id="CHEBI:29103"/>
    </cofactor>
</comment>
<keyword evidence="7" id="KW-0479">Metal-binding</keyword>
<comment type="similarity">
    <text evidence="2">In the N-terminal section; belongs to the NnrE/AIBP family.</text>
</comment>
<dbReference type="HAMAP" id="MF_00101">
    <property type="entry name" value="AcpS"/>
    <property type="match status" value="1"/>
</dbReference>
<dbReference type="GO" id="GO:0005524">
    <property type="term" value="F:ATP binding"/>
    <property type="evidence" value="ECO:0007669"/>
    <property type="project" value="UniProtKB-KW"/>
</dbReference>
<dbReference type="InterPro" id="IPR004443">
    <property type="entry name" value="YjeF_N_dom"/>
</dbReference>
<evidence type="ECO:0000259" key="22">
    <source>
        <dbReference type="PROSITE" id="PS51385"/>
    </source>
</evidence>
<dbReference type="InterPro" id="IPR029056">
    <property type="entry name" value="Ribokinase-like"/>
</dbReference>
<keyword evidence="13" id="KW-0520">NAD</keyword>
<evidence type="ECO:0000256" key="18">
    <source>
        <dbReference type="ARBA" id="ARBA00032624"/>
    </source>
</evidence>